<dbReference type="EMBL" id="CP002771">
    <property type="protein sequence ID" value="AEF53414.1"/>
    <property type="molecule type" value="Genomic_DNA"/>
</dbReference>
<dbReference type="Proteomes" id="UP000009230">
    <property type="component" value="Chromosome"/>
</dbReference>
<dbReference type="HOGENOM" id="CLU_2437353_0_0_6"/>
<protein>
    <submittedName>
        <fullName evidence="1">Uncharacterized protein</fullName>
    </submittedName>
</protein>
<keyword evidence="2" id="KW-1185">Reference proteome</keyword>
<reference evidence="1 2" key="1">
    <citation type="journal article" date="2012" name="Stand. Genomic Sci.">
        <title>Complete genome sequence of Marinomonas posidonica type strain (IVIA-Po-181(T)).</title>
        <authorList>
            <person name="Lucas-Elio P."/>
            <person name="Goodwin L."/>
            <person name="Woyke T."/>
            <person name="Pitluck S."/>
            <person name="Nolan M."/>
            <person name="Kyrpides N.C."/>
            <person name="Detter J.C."/>
            <person name="Copeland A."/>
            <person name="Lu M."/>
            <person name="Bruce D."/>
            <person name="Detter C."/>
            <person name="Tapia R."/>
            <person name="Han S."/>
            <person name="Land M.L."/>
            <person name="Ivanova N."/>
            <person name="Mikhailova N."/>
            <person name="Johnston A.W."/>
            <person name="Sanchez-Amat A."/>
        </authorList>
    </citation>
    <scope>NUCLEOTIDE SEQUENCE [LARGE SCALE GENOMIC DNA]</scope>
    <source>
        <strain evidence="2">CECT 7376 / NCIMB 14433 / IVIA-Po-181</strain>
    </source>
</reference>
<evidence type="ECO:0000313" key="2">
    <source>
        <dbReference type="Proteomes" id="UP000009230"/>
    </source>
</evidence>
<dbReference type="OrthoDB" id="6106548at2"/>
<evidence type="ECO:0000313" key="1">
    <source>
        <dbReference type="EMBL" id="AEF53414.1"/>
    </source>
</evidence>
<dbReference type="STRING" id="491952.Mar181_0349"/>
<dbReference type="AlphaFoldDB" id="F6CY87"/>
<proteinExistence type="predicted"/>
<organism evidence="1 2">
    <name type="scientific">Marinomonas posidonica (strain CECT 7376 / NCIMB 14433 / IVIA-Po-181)</name>
    <dbReference type="NCBI Taxonomy" id="491952"/>
    <lineage>
        <taxon>Bacteria</taxon>
        <taxon>Pseudomonadati</taxon>
        <taxon>Pseudomonadota</taxon>
        <taxon>Gammaproteobacteria</taxon>
        <taxon>Oceanospirillales</taxon>
        <taxon>Oceanospirillaceae</taxon>
        <taxon>Marinomonas</taxon>
    </lineage>
</organism>
<accession>F6CY87</accession>
<dbReference type="RefSeq" id="WP_013794891.1">
    <property type="nucleotide sequence ID" value="NC_015559.1"/>
</dbReference>
<gene>
    <name evidence="1" type="ordered locus">Mar181_0349</name>
</gene>
<name>F6CY87_MARPP</name>
<sequence>MERIQIQRLAEKVLGLTTRETDDLIDSGGDYDTPLKERFGVDLQTFGDIVSALIPLTPIIQEPKTHQLIHAFVEFQDGHGTILAKEAIDE</sequence>
<dbReference type="KEGG" id="mpc:Mar181_0349"/>